<dbReference type="RefSeq" id="WP_036097235.1">
    <property type="nucleotide sequence ID" value="NZ_AODF01000014.1"/>
</dbReference>
<keyword evidence="4 10" id="KW-0808">Transferase</keyword>
<evidence type="ECO:0000256" key="4">
    <source>
        <dbReference type="ARBA" id="ARBA00022679"/>
    </source>
</evidence>
<keyword evidence="5 10" id="KW-0133">Cell shape</keyword>
<dbReference type="Gene3D" id="3.40.50.2000">
    <property type="entry name" value="Glycogen Phosphorylase B"/>
    <property type="match status" value="2"/>
</dbReference>
<keyword evidence="1 10" id="KW-1003">Cell membrane</keyword>
<dbReference type="SUPFAM" id="SSF53756">
    <property type="entry name" value="UDP-Glycosyltransferase/glycogen phosphorylase"/>
    <property type="match status" value="1"/>
</dbReference>
<dbReference type="InterPro" id="IPR006009">
    <property type="entry name" value="GlcNAc_MurG"/>
</dbReference>
<keyword evidence="14" id="KW-1185">Reference proteome</keyword>
<keyword evidence="2 10" id="KW-0132">Cell division</keyword>
<comment type="catalytic activity">
    <reaction evidence="10">
        <text>di-trans,octa-cis-undecaprenyl diphospho-N-acetyl-alpha-D-muramoyl-L-alanyl-D-glutamyl-meso-2,6-diaminopimeloyl-D-alanyl-D-alanine + UDP-N-acetyl-alpha-D-glucosamine = di-trans,octa-cis-undecaprenyl diphospho-[N-acetyl-alpha-D-glucosaminyl-(1-&gt;4)]-N-acetyl-alpha-D-muramoyl-L-alanyl-D-glutamyl-meso-2,6-diaminopimeloyl-D-alanyl-D-alanine + UDP + H(+)</text>
        <dbReference type="Rhea" id="RHEA:31227"/>
        <dbReference type="ChEBI" id="CHEBI:15378"/>
        <dbReference type="ChEBI" id="CHEBI:57705"/>
        <dbReference type="ChEBI" id="CHEBI:58223"/>
        <dbReference type="ChEBI" id="CHEBI:61387"/>
        <dbReference type="ChEBI" id="CHEBI:61388"/>
        <dbReference type="EC" id="2.4.1.227"/>
    </reaction>
</comment>
<comment type="subcellular location">
    <subcellularLocation>
        <location evidence="10">Cell membrane</location>
        <topology evidence="10">Peripheral membrane protein</topology>
        <orientation evidence="10">Cytoplasmic side</orientation>
    </subcellularLocation>
</comment>
<dbReference type="Pfam" id="PF04101">
    <property type="entry name" value="Glyco_tran_28_C"/>
    <property type="match status" value="1"/>
</dbReference>
<evidence type="ECO:0000313" key="14">
    <source>
        <dbReference type="Proteomes" id="UP000019249"/>
    </source>
</evidence>
<gene>
    <name evidence="10 13" type="primary">murG</name>
    <name evidence="13" type="ORF">MFLO_07832</name>
</gene>
<evidence type="ECO:0000256" key="7">
    <source>
        <dbReference type="ARBA" id="ARBA00023136"/>
    </source>
</evidence>
<evidence type="ECO:0000256" key="8">
    <source>
        <dbReference type="ARBA" id="ARBA00023306"/>
    </source>
</evidence>
<evidence type="ECO:0000256" key="1">
    <source>
        <dbReference type="ARBA" id="ARBA00022475"/>
    </source>
</evidence>
<comment type="caution">
    <text evidence="10">Lacks conserved residue(s) required for the propagation of feature annotation.</text>
</comment>
<feature type="domain" description="Glycosyltransferase family 28 N-terminal" evidence="11">
    <location>
        <begin position="3"/>
        <end position="143"/>
    </location>
</feature>
<keyword evidence="6 10" id="KW-0573">Peptidoglycan synthesis</keyword>
<keyword evidence="7 10" id="KW-0472">Membrane</keyword>
<dbReference type="InterPro" id="IPR004276">
    <property type="entry name" value="GlycoTrans_28_N"/>
</dbReference>
<dbReference type="NCBIfam" id="TIGR01133">
    <property type="entry name" value="murG"/>
    <property type="match status" value="1"/>
</dbReference>
<dbReference type="EMBL" id="AODF01000014">
    <property type="protein sequence ID" value="EUJ32078.1"/>
    <property type="molecule type" value="Genomic_DNA"/>
</dbReference>
<dbReference type="PANTHER" id="PTHR21015">
    <property type="entry name" value="UDP-N-ACETYLGLUCOSAMINE--N-ACETYLMURAMYL-(PENTAPEPTIDE) PYROPHOSPHORYL-UNDECAPRENOL N-ACETYLGLUCOSAMINE TRANSFERASE 1"/>
    <property type="match status" value="1"/>
</dbReference>
<feature type="domain" description="Glycosyl transferase family 28 C-terminal" evidence="12">
    <location>
        <begin position="188"/>
        <end position="354"/>
    </location>
</feature>
<evidence type="ECO:0000256" key="9">
    <source>
        <dbReference type="ARBA" id="ARBA00023316"/>
    </source>
</evidence>
<dbReference type="InterPro" id="IPR007235">
    <property type="entry name" value="Glyco_trans_28_C"/>
</dbReference>
<dbReference type="EC" id="2.4.1.227" evidence="10"/>
<evidence type="ECO:0000256" key="2">
    <source>
        <dbReference type="ARBA" id="ARBA00022618"/>
    </source>
</evidence>
<comment type="function">
    <text evidence="10">Cell wall formation. Catalyzes the transfer of a GlcNAc subunit on undecaprenyl-pyrophosphoryl-MurNAc-pentapeptide (lipid intermediate I) to form undecaprenyl-pyrophosphoryl-MurNAc-(pentapeptide)GlcNAc (lipid intermediate II).</text>
</comment>
<dbReference type="Proteomes" id="UP000019249">
    <property type="component" value="Unassembled WGS sequence"/>
</dbReference>
<dbReference type="HAMAP" id="MF_00033">
    <property type="entry name" value="MurG"/>
    <property type="match status" value="1"/>
</dbReference>
<feature type="binding site" evidence="10">
    <location>
        <position position="250"/>
    </location>
    <ligand>
        <name>UDP-N-acetyl-alpha-D-glucosamine</name>
        <dbReference type="ChEBI" id="CHEBI:57705"/>
    </ligand>
</feature>
<feature type="binding site" evidence="10">
    <location>
        <position position="124"/>
    </location>
    <ligand>
        <name>UDP-N-acetyl-alpha-D-glucosamine</name>
        <dbReference type="ChEBI" id="CHEBI:57705"/>
    </ligand>
</feature>
<organism evidence="13 14">
    <name type="scientific">Listeria floridensis FSL S10-1187</name>
    <dbReference type="NCBI Taxonomy" id="1265817"/>
    <lineage>
        <taxon>Bacteria</taxon>
        <taxon>Bacillati</taxon>
        <taxon>Bacillota</taxon>
        <taxon>Bacilli</taxon>
        <taxon>Bacillales</taxon>
        <taxon>Listeriaceae</taxon>
        <taxon>Listeria</taxon>
    </lineage>
</organism>
<dbReference type="Pfam" id="PF03033">
    <property type="entry name" value="Glyco_transf_28"/>
    <property type="match status" value="1"/>
</dbReference>
<evidence type="ECO:0000256" key="6">
    <source>
        <dbReference type="ARBA" id="ARBA00022984"/>
    </source>
</evidence>
<feature type="binding site" evidence="10">
    <location>
        <begin position="10"/>
        <end position="12"/>
    </location>
    <ligand>
        <name>UDP-N-acetyl-alpha-D-glucosamine</name>
        <dbReference type="ChEBI" id="CHEBI:57705"/>
    </ligand>
</feature>
<proteinExistence type="inferred from homology"/>
<evidence type="ECO:0000256" key="10">
    <source>
        <dbReference type="HAMAP-Rule" id="MF_00033"/>
    </source>
</evidence>
<comment type="pathway">
    <text evidence="10">Cell wall biogenesis; peptidoglycan biosynthesis.</text>
</comment>
<comment type="similarity">
    <text evidence="10">Belongs to the glycosyltransferase 28 family. MurG subfamily.</text>
</comment>
<sequence>MKIVLTGGGTGGHVYPALAFMRECKKEYPDAEFLYIGTGKGLEADIVPRAGLEFEAVDVTGFKRSLSLENVKTIARFLKGVTRSKKILRDFKPDCVIGTGGYVCGPVVYAAHKLKIPTIIHEQNSVAGLTNKFLSRYVDKVAICFEEVSESFPSEKIVFTGNPRASEVVGIKSENALAEYHLDDSKKTVLAFGGSRGARAINEAIWKILPEWNKKDYQLLYVTGDVHYEKIKDELESLHLNQTISVVPFIYNMPEVLNEVDLVISRAGATTLSELTSLGLPSILIPSPYVTANHQENNARSLERNGASIVITEKELGETDLMQKVDGIMSDEMALNEMAFHAKEIGVPDAAKRLVDVAVNLMKP</sequence>
<dbReference type="CDD" id="cd03785">
    <property type="entry name" value="GT28_MurG"/>
    <property type="match status" value="1"/>
</dbReference>
<reference evidence="13 14" key="1">
    <citation type="journal article" date="2014" name="Int. J. Syst. Evol. Microbiol.">
        <title>Listeria floridensis sp. nov., Listeria aquatica sp. nov., Listeria cornellensis sp. nov., Listeria riparia sp. nov. and Listeria grandensis sp. nov., from agricultural and natural environments.</title>
        <authorList>
            <person name="den Bakker H.C."/>
            <person name="Warchocki S."/>
            <person name="Wright E.M."/>
            <person name="Allred A.F."/>
            <person name="Ahlstrom C."/>
            <person name="Manuel C.S."/>
            <person name="Stasiewicz M.J."/>
            <person name="Burrell A."/>
            <person name="Roof S."/>
            <person name="Strawn L."/>
            <person name="Fortes E.D."/>
            <person name="Nightingale K.K."/>
            <person name="Kephart D."/>
            <person name="Wiedmann M."/>
        </authorList>
    </citation>
    <scope>NUCLEOTIDE SEQUENCE [LARGE SCALE GENOMIC DNA]</scope>
    <source>
        <strain evidence="13 14">FSL S10-1187</strain>
    </source>
</reference>
<accession>A0ABP3B0I5</accession>
<evidence type="ECO:0000256" key="5">
    <source>
        <dbReference type="ARBA" id="ARBA00022960"/>
    </source>
</evidence>
<comment type="caution">
    <text evidence="13">The sequence shown here is derived from an EMBL/GenBank/DDBJ whole genome shotgun (WGS) entry which is preliminary data.</text>
</comment>
<keyword evidence="8 10" id="KW-0131">Cell cycle</keyword>
<evidence type="ECO:0000259" key="11">
    <source>
        <dbReference type="Pfam" id="PF03033"/>
    </source>
</evidence>
<keyword evidence="3 10" id="KW-0328">Glycosyltransferase</keyword>
<dbReference type="PANTHER" id="PTHR21015:SF22">
    <property type="entry name" value="GLYCOSYLTRANSFERASE"/>
    <property type="match status" value="1"/>
</dbReference>
<name>A0ABP3B0I5_9LIST</name>
<evidence type="ECO:0000256" key="3">
    <source>
        <dbReference type="ARBA" id="ARBA00022676"/>
    </source>
</evidence>
<evidence type="ECO:0000313" key="13">
    <source>
        <dbReference type="EMBL" id="EUJ32078.1"/>
    </source>
</evidence>
<evidence type="ECO:0000259" key="12">
    <source>
        <dbReference type="Pfam" id="PF04101"/>
    </source>
</evidence>
<dbReference type="GO" id="GO:0016757">
    <property type="term" value="F:glycosyltransferase activity"/>
    <property type="evidence" value="ECO:0007669"/>
    <property type="project" value="UniProtKB-KW"/>
</dbReference>
<feature type="binding site" evidence="10">
    <location>
        <position position="295"/>
    </location>
    <ligand>
        <name>UDP-N-acetyl-alpha-D-glucosamine</name>
        <dbReference type="ChEBI" id="CHEBI:57705"/>
    </ligand>
</feature>
<feature type="binding site" evidence="10">
    <location>
        <position position="195"/>
    </location>
    <ligand>
        <name>UDP-N-acetyl-alpha-D-glucosamine</name>
        <dbReference type="ChEBI" id="CHEBI:57705"/>
    </ligand>
</feature>
<protein>
    <recommendedName>
        <fullName evidence="10">UDP-N-acetylglucosamine--N-acetylmuramyl-(pentapeptide) pyrophosphoryl-undecaprenol N-acetylglucosamine transferase</fullName>
        <ecNumber evidence="10">2.4.1.227</ecNumber>
    </recommendedName>
    <alternativeName>
        <fullName evidence="10">Undecaprenyl-PP-MurNAc-pentapeptide-UDPGlcNAc GlcNAc transferase</fullName>
    </alternativeName>
</protein>
<keyword evidence="9 10" id="KW-0961">Cell wall biogenesis/degradation</keyword>